<dbReference type="GO" id="GO:0005886">
    <property type="term" value="C:plasma membrane"/>
    <property type="evidence" value="ECO:0007669"/>
    <property type="project" value="TreeGrafter"/>
</dbReference>
<feature type="signal peptide" evidence="8">
    <location>
        <begin position="1"/>
        <end position="21"/>
    </location>
</feature>
<dbReference type="EMBL" id="KI913955">
    <property type="protein sequence ID" value="ETW06842.1"/>
    <property type="molecule type" value="Genomic_DNA"/>
</dbReference>
<feature type="transmembrane region" description="Helical" evidence="7">
    <location>
        <begin position="105"/>
        <end position="126"/>
    </location>
</feature>
<evidence type="ECO:0000259" key="9">
    <source>
        <dbReference type="Pfam" id="PF13886"/>
    </source>
</evidence>
<evidence type="ECO:0000256" key="6">
    <source>
        <dbReference type="ARBA" id="ARBA00049737"/>
    </source>
</evidence>
<dbReference type="RefSeq" id="XP_008864917.1">
    <property type="nucleotide sequence ID" value="XM_008866695.1"/>
</dbReference>
<sequence length="372" mass="40269">MQRLRLVLSAILLVFVAALTAQSSDGNAANSSVAQLFADTNTTVIPGDGNNNPVLVLLQSVVNVTANFKKSLNVTIPIDPAPTLSNTNTTDFGLLRSSGVGPVTVWPALVAGACIGLGLAVLFYGYKLFRPTVFLLSFAFGAMVGYMTAERVYSPTSGSFYIVCWSVFAVCGLLCGFVGLYVLSVGVMLVGGTGGVVLAFLLTTSFGHKWWPTYPDGVLFILMGVLALTFAILCYTVEKPMLVPMMALTGAGAAVWGVGYFAGGYANADDLSVYRTSNAFGAVSFAIPNSYWIYLCATILLALVGTFIQFMNTACCENNALYTWETHGDIEMEVRRTTYNQQPRRYEGYGYGRGVRTRDNYYHRHDHRQGPY</sequence>
<evidence type="ECO:0000256" key="2">
    <source>
        <dbReference type="ARBA" id="ARBA00006244"/>
    </source>
</evidence>
<feature type="transmembrane region" description="Helical" evidence="7">
    <location>
        <begin position="133"/>
        <end position="153"/>
    </location>
</feature>
<evidence type="ECO:0000256" key="7">
    <source>
        <dbReference type="SAM" id="Phobius"/>
    </source>
</evidence>
<accession>A0A024ULW8</accession>
<feature type="transmembrane region" description="Helical" evidence="7">
    <location>
        <begin position="189"/>
        <end position="211"/>
    </location>
</feature>
<dbReference type="STRING" id="157072.A0A024ULW8"/>
<proteinExistence type="inferred from homology"/>
<comment type="subcellular location">
    <subcellularLocation>
        <location evidence="1">Membrane</location>
        <topology evidence="1">Multi-pass membrane protein</topology>
    </subcellularLocation>
</comment>
<keyword evidence="3 7" id="KW-0812">Transmembrane</keyword>
<dbReference type="GeneID" id="20080029"/>
<evidence type="ECO:0000256" key="8">
    <source>
        <dbReference type="SAM" id="SignalP"/>
    </source>
</evidence>
<feature type="domain" description="TM7S3/TM198-like" evidence="9">
    <location>
        <begin position="113"/>
        <end position="310"/>
    </location>
</feature>
<feature type="transmembrane region" description="Helical" evidence="7">
    <location>
        <begin position="242"/>
        <end position="262"/>
    </location>
</feature>
<dbReference type="InterPro" id="IPR040236">
    <property type="entry name" value="TMEM198"/>
</dbReference>
<comment type="similarity">
    <text evidence="2">Belongs to the TMEM198 family.</text>
</comment>
<evidence type="ECO:0000256" key="4">
    <source>
        <dbReference type="ARBA" id="ARBA00022989"/>
    </source>
</evidence>
<feature type="transmembrane region" description="Helical" evidence="7">
    <location>
        <begin position="217"/>
        <end position="235"/>
    </location>
</feature>
<dbReference type="InterPro" id="IPR025256">
    <property type="entry name" value="TM7S3/TM198-like_dom"/>
</dbReference>
<evidence type="ECO:0000313" key="10">
    <source>
        <dbReference type="EMBL" id="ETW06842.1"/>
    </source>
</evidence>
<reference evidence="10" key="1">
    <citation type="submission" date="2013-12" db="EMBL/GenBank/DDBJ databases">
        <title>The Genome Sequence of Aphanomyces invadans NJM9701.</title>
        <authorList>
            <consortium name="The Broad Institute Genomics Platform"/>
            <person name="Russ C."/>
            <person name="Tyler B."/>
            <person name="van West P."/>
            <person name="Dieguez-Uribeondo J."/>
            <person name="Young S.K."/>
            <person name="Zeng Q."/>
            <person name="Gargeya S."/>
            <person name="Fitzgerald M."/>
            <person name="Abouelleil A."/>
            <person name="Alvarado L."/>
            <person name="Chapman S.B."/>
            <person name="Gainer-Dewar J."/>
            <person name="Goldberg J."/>
            <person name="Griggs A."/>
            <person name="Gujja S."/>
            <person name="Hansen M."/>
            <person name="Howarth C."/>
            <person name="Imamovic A."/>
            <person name="Ireland A."/>
            <person name="Larimer J."/>
            <person name="McCowan C."/>
            <person name="Murphy C."/>
            <person name="Pearson M."/>
            <person name="Poon T.W."/>
            <person name="Priest M."/>
            <person name="Roberts A."/>
            <person name="Saif S."/>
            <person name="Shea T."/>
            <person name="Sykes S."/>
            <person name="Wortman J."/>
            <person name="Nusbaum C."/>
            <person name="Birren B."/>
        </authorList>
    </citation>
    <scope>NUCLEOTIDE SEQUENCE [LARGE SCALE GENOMIC DNA]</scope>
    <source>
        <strain evidence="10">NJM9701</strain>
    </source>
</reference>
<keyword evidence="4 7" id="KW-1133">Transmembrane helix</keyword>
<dbReference type="VEuPathDB" id="FungiDB:H310_02979"/>
<gene>
    <name evidence="10" type="ORF">H310_02979</name>
</gene>
<evidence type="ECO:0000256" key="1">
    <source>
        <dbReference type="ARBA" id="ARBA00004141"/>
    </source>
</evidence>
<protein>
    <recommendedName>
        <fullName evidence="6">Transmembrane protein 198</fullName>
    </recommendedName>
</protein>
<evidence type="ECO:0000256" key="5">
    <source>
        <dbReference type="ARBA" id="ARBA00023136"/>
    </source>
</evidence>
<dbReference type="Pfam" id="PF13886">
    <property type="entry name" value="TM7S3_TM198"/>
    <property type="match status" value="1"/>
</dbReference>
<feature type="chain" id="PRO_5001538229" description="Transmembrane protein 198" evidence="8">
    <location>
        <begin position="22"/>
        <end position="372"/>
    </location>
</feature>
<dbReference type="PANTHER" id="PTHR31247:SF5">
    <property type="entry name" value="DUF4203 DOMAIN-CONTAINING PROTEIN"/>
    <property type="match status" value="1"/>
</dbReference>
<name>A0A024ULW8_9STRA</name>
<feature type="transmembrane region" description="Helical" evidence="7">
    <location>
        <begin position="291"/>
        <end position="311"/>
    </location>
</feature>
<evidence type="ECO:0000256" key="3">
    <source>
        <dbReference type="ARBA" id="ARBA00022692"/>
    </source>
</evidence>
<dbReference type="PANTHER" id="PTHR31247">
    <property type="entry name" value="TRANSMEMBRANE PROTEIN 198 FAMILY MEMBER"/>
    <property type="match status" value="1"/>
</dbReference>
<organism evidence="10">
    <name type="scientific">Aphanomyces invadans</name>
    <dbReference type="NCBI Taxonomy" id="157072"/>
    <lineage>
        <taxon>Eukaryota</taxon>
        <taxon>Sar</taxon>
        <taxon>Stramenopiles</taxon>
        <taxon>Oomycota</taxon>
        <taxon>Saprolegniomycetes</taxon>
        <taxon>Saprolegniales</taxon>
        <taxon>Verrucalvaceae</taxon>
        <taxon>Aphanomyces</taxon>
    </lineage>
</organism>
<keyword evidence="5 7" id="KW-0472">Membrane</keyword>
<keyword evidence="8" id="KW-0732">Signal</keyword>
<dbReference type="OrthoDB" id="115781at2759"/>
<dbReference type="AlphaFoldDB" id="A0A024ULW8"/>
<feature type="transmembrane region" description="Helical" evidence="7">
    <location>
        <begin position="159"/>
        <end position="182"/>
    </location>
</feature>